<dbReference type="GO" id="GO:0003700">
    <property type="term" value="F:DNA-binding transcription factor activity"/>
    <property type="evidence" value="ECO:0007669"/>
    <property type="project" value="InterPro"/>
</dbReference>
<comment type="subcellular location">
    <subcellularLocation>
        <location evidence="1">Cytoplasm</location>
    </subcellularLocation>
</comment>
<dbReference type="InterPro" id="IPR000835">
    <property type="entry name" value="HTH_MarR-typ"/>
</dbReference>
<dbReference type="SMART" id="SM00347">
    <property type="entry name" value="HTH_MARR"/>
    <property type="match status" value="1"/>
</dbReference>
<name>A0A938YFQ1_9ACTN</name>
<protein>
    <submittedName>
        <fullName evidence="3">MarR family transcriptional regulator</fullName>
    </submittedName>
</protein>
<accession>A0A938YFQ1</accession>
<keyword evidence="4" id="KW-1185">Reference proteome</keyword>
<dbReference type="Proteomes" id="UP000663792">
    <property type="component" value="Unassembled WGS sequence"/>
</dbReference>
<proteinExistence type="predicted"/>
<dbReference type="Pfam" id="PF01047">
    <property type="entry name" value="MarR"/>
    <property type="match status" value="1"/>
</dbReference>
<organism evidence="3 4">
    <name type="scientific">Nakamurella leprariae</name>
    <dbReference type="NCBI Taxonomy" id="2803911"/>
    <lineage>
        <taxon>Bacteria</taxon>
        <taxon>Bacillati</taxon>
        <taxon>Actinomycetota</taxon>
        <taxon>Actinomycetes</taxon>
        <taxon>Nakamurellales</taxon>
        <taxon>Nakamurellaceae</taxon>
        <taxon>Nakamurella</taxon>
    </lineage>
</organism>
<dbReference type="RefSeq" id="WP_205262002.1">
    <property type="nucleotide sequence ID" value="NZ_JAERWK010000023.1"/>
</dbReference>
<comment type="caution">
    <text evidence="3">The sequence shown here is derived from an EMBL/GenBank/DDBJ whole genome shotgun (WGS) entry which is preliminary data.</text>
</comment>
<dbReference type="PROSITE" id="PS50995">
    <property type="entry name" value="HTH_MARR_2"/>
    <property type="match status" value="1"/>
</dbReference>
<evidence type="ECO:0000313" key="3">
    <source>
        <dbReference type="EMBL" id="MBM9469039.1"/>
    </source>
</evidence>
<gene>
    <name evidence="3" type="ORF">JL106_17270</name>
</gene>
<dbReference type="PANTHER" id="PTHR33164:SF5">
    <property type="entry name" value="ORGANIC HYDROPEROXIDE RESISTANCE TRANSCRIPTIONAL REGULATOR"/>
    <property type="match status" value="1"/>
</dbReference>
<evidence type="ECO:0000256" key="1">
    <source>
        <dbReference type="ARBA" id="ARBA00004496"/>
    </source>
</evidence>
<dbReference type="EMBL" id="JAERWK010000023">
    <property type="protein sequence ID" value="MBM9469039.1"/>
    <property type="molecule type" value="Genomic_DNA"/>
</dbReference>
<reference evidence="3" key="1">
    <citation type="submission" date="2021-01" db="EMBL/GenBank/DDBJ databases">
        <title>YIM 132084 draft genome.</title>
        <authorList>
            <person name="An D."/>
        </authorList>
    </citation>
    <scope>NUCLEOTIDE SEQUENCE</scope>
    <source>
        <strain evidence="3">YIM 132084</strain>
    </source>
</reference>
<dbReference type="InterPro" id="IPR036390">
    <property type="entry name" value="WH_DNA-bd_sf"/>
</dbReference>
<dbReference type="Gene3D" id="1.10.10.10">
    <property type="entry name" value="Winged helix-like DNA-binding domain superfamily/Winged helix DNA-binding domain"/>
    <property type="match status" value="1"/>
</dbReference>
<sequence>MDAGPDIPPGQDPLALESQLCFAMVVAARTVVAAYRPVLEPLGLTHPQYLVMLALWQHAPLSVKRLAELLKLEPPTLSPLVKRLEAAGLVTRQRDPDDERVLQVRLTEAGVALRRQAEQVPPTIAARFGMDDADLVRLRDELTAVITASERALELTAVGRTSP</sequence>
<dbReference type="SUPFAM" id="SSF46785">
    <property type="entry name" value="Winged helix' DNA-binding domain"/>
    <property type="match status" value="1"/>
</dbReference>
<dbReference type="InterPro" id="IPR039422">
    <property type="entry name" value="MarR/SlyA-like"/>
</dbReference>
<evidence type="ECO:0000259" key="2">
    <source>
        <dbReference type="PROSITE" id="PS50995"/>
    </source>
</evidence>
<feature type="domain" description="HTH marR-type" evidence="2">
    <location>
        <begin position="17"/>
        <end position="147"/>
    </location>
</feature>
<dbReference type="InterPro" id="IPR036388">
    <property type="entry name" value="WH-like_DNA-bd_sf"/>
</dbReference>
<dbReference type="AlphaFoldDB" id="A0A938YFQ1"/>
<dbReference type="GO" id="GO:0005737">
    <property type="term" value="C:cytoplasm"/>
    <property type="evidence" value="ECO:0007669"/>
    <property type="project" value="UniProtKB-SubCell"/>
</dbReference>
<dbReference type="PANTHER" id="PTHR33164">
    <property type="entry name" value="TRANSCRIPTIONAL REGULATOR, MARR FAMILY"/>
    <property type="match status" value="1"/>
</dbReference>
<dbReference type="PRINTS" id="PR00598">
    <property type="entry name" value="HTHMARR"/>
</dbReference>
<dbReference type="GO" id="GO:0006950">
    <property type="term" value="P:response to stress"/>
    <property type="evidence" value="ECO:0007669"/>
    <property type="project" value="TreeGrafter"/>
</dbReference>
<dbReference type="CDD" id="cd00090">
    <property type="entry name" value="HTH_ARSR"/>
    <property type="match status" value="1"/>
</dbReference>
<dbReference type="InterPro" id="IPR011991">
    <property type="entry name" value="ArsR-like_HTH"/>
</dbReference>
<evidence type="ECO:0000313" key="4">
    <source>
        <dbReference type="Proteomes" id="UP000663792"/>
    </source>
</evidence>